<keyword evidence="1" id="KW-0175">Coiled coil</keyword>
<organism evidence="2 3">
    <name type="scientific">Corynebacterium gallinarum</name>
    <dbReference type="NCBI Taxonomy" id="2762214"/>
    <lineage>
        <taxon>Bacteria</taxon>
        <taxon>Bacillati</taxon>
        <taxon>Actinomycetota</taxon>
        <taxon>Actinomycetes</taxon>
        <taxon>Mycobacteriales</taxon>
        <taxon>Corynebacteriaceae</taxon>
        <taxon>Corynebacterium</taxon>
    </lineage>
</organism>
<comment type="caution">
    <text evidence="2">The sequence shown here is derived from an EMBL/GenBank/DDBJ whole genome shotgun (WGS) entry which is preliminary data.</text>
</comment>
<evidence type="ECO:0000313" key="3">
    <source>
        <dbReference type="Proteomes" id="UP000650224"/>
    </source>
</evidence>
<dbReference type="RefSeq" id="WP_191734648.1">
    <property type="nucleotide sequence ID" value="NZ_JACSPR010000033.1"/>
</dbReference>
<dbReference type="AlphaFoldDB" id="A0A8I0HS12"/>
<gene>
    <name evidence="2" type="ORF">H9627_14135</name>
</gene>
<accession>A0A8I0HS12</accession>
<name>A0A8I0HS12_9CORY</name>
<sequence>MTTPDRPLNQKITLTGEVLDDDTQDLAQAEGVMFTLEQYAVITDALGLTPDATPDDAVAAITALAEQLNQSVEKVEEQIAASAVTPQSVTIDAHVWKDMKRSIERGLTMDKQEHRLAAEQTVDQAIRLGKANAYQREKWIAAYQADPETTVHALNRGQEIPRIEIGYGMDPTINSAGEPAPKGWVR</sequence>
<evidence type="ECO:0008006" key="4">
    <source>
        <dbReference type="Google" id="ProtNLM"/>
    </source>
</evidence>
<evidence type="ECO:0000313" key="2">
    <source>
        <dbReference type="EMBL" id="MBD8031425.1"/>
    </source>
</evidence>
<reference evidence="2 3" key="1">
    <citation type="submission" date="2020-08" db="EMBL/GenBank/DDBJ databases">
        <title>A Genomic Blueprint of the Chicken Gut Microbiome.</title>
        <authorList>
            <person name="Gilroy R."/>
            <person name="Ravi A."/>
            <person name="Getino M."/>
            <person name="Pursley I."/>
            <person name="Horton D.L."/>
            <person name="Alikhan N.-F."/>
            <person name="Baker D."/>
            <person name="Gharbi K."/>
            <person name="Hall N."/>
            <person name="Watson M."/>
            <person name="Adriaenssens E.M."/>
            <person name="Foster-Nyarko E."/>
            <person name="Jarju S."/>
            <person name="Secka A."/>
            <person name="Antonio M."/>
            <person name="Oren A."/>
            <person name="Chaudhuri R."/>
            <person name="La Ragione R.M."/>
            <person name="Hildebrand F."/>
            <person name="Pallen M.J."/>
        </authorList>
    </citation>
    <scope>NUCLEOTIDE SEQUENCE [LARGE SCALE GENOMIC DNA]</scope>
    <source>
        <strain evidence="2 3">Sa1YVA5</strain>
    </source>
</reference>
<dbReference type="EMBL" id="JACSPR010000033">
    <property type="protein sequence ID" value="MBD8031425.1"/>
    <property type="molecule type" value="Genomic_DNA"/>
</dbReference>
<proteinExistence type="predicted"/>
<feature type="coiled-coil region" evidence="1">
    <location>
        <begin position="58"/>
        <end position="85"/>
    </location>
</feature>
<keyword evidence="3" id="KW-1185">Reference proteome</keyword>
<dbReference type="Proteomes" id="UP000650224">
    <property type="component" value="Unassembled WGS sequence"/>
</dbReference>
<protein>
    <recommendedName>
        <fullName evidence="4">Mu-like prophage I protein</fullName>
    </recommendedName>
</protein>
<evidence type="ECO:0000256" key="1">
    <source>
        <dbReference type="SAM" id="Coils"/>
    </source>
</evidence>